<dbReference type="GO" id="GO:0046872">
    <property type="term" value="F:metal ion binding"/>
    <property type="evidence" value="ECO:0007669"/>
    <property type="project" value="UniProtKB-KW"/>
</dbReference>
<dbReference type="PANTHER" id="PTHR33337:SF30">
    <property type="entry name" value="DUF636 DOMAIN PROTEIN (AFU_ORTHOLOGUE AFUA_1G03180)"/>
    <property type="match status" value="1"/>
</dbReference>
<dbReference type="OrthoDB" id="428768at2759"/>
<dbReference type="InterPro" id="IPR006913">
    <property type="entry name" value="CENP-V/GFA"/>
</dbReference>
<comment type="caution">
    <text evidence="6">The sequence shown here is derived from an EMBL/GenBank/DDBJ whole genome shotgun (WGS) entry which is preliminary data.</text>
</comment>
<keyword evidence="7" id="KW-1185">Reference proteome</keyword>
<dbReference type="AlphaFoldDB" id="A0A1Q8S803"/>
<proteinExistence type="inferred from homology"/>
<dbReference type="Proteomes" id="UP000186583">
    <property type="component" value="Unassembled WGS sequence"/>
</dbReference>
<sequence length="135" mass="14365">MAISSCLCKAIKIDISGKPKAAALCHCTDCRKISGSAFGYSWVVASKDVTITGEPKTFTSTAKSGNPVISHFCGNCGVTLYRDGPATNGLMYLKAGTLEDLEDQNSVKPVAEIFTSRRLEWVSPLPGTAQKAEMT</sequence>
<evidence type="ECO:0000256" key="3">
    <source>
        <dbReference type="ARBA" id="ARBA00022833"/>
    </source>
</evidence>
<dbReference type="Pfam" id="PF04828">
    <property type="entry name" value="GFA"/>
    <property type="match status" value="1"/>
</dbReference>
<evidence type="ECO:0000313" key="7">
    <source>
        <dbReference type="Proteomes" id="UP000186583"/>
    </source>
</evidence>
<reference evidence="6 7" key="1">
    <citation type="submission" date="2016-11" db="EMBL/GenBank/DDBJ databases">
        <title>Draft Genome Assembly of Colletotrichum chlorophyti a pathogen of herbaceous plants.</title>
        <authorList>
            <person name="Gan P."/>
            <person name="Narusaka M."/>
            <person name="Tsushima A."/>
            <person name="Narusaka Y."/>
            <person name="Takano Y."/>
            <person name="Shirasu K."/>
        </authorList>
    </citation>
    <scope>NUCLEOTIDE SEQUENCE [LARGE SCALE GENOMIC DNA]</scope>
    <source>
        <strain evidence="6 7">NTL11</strain>
    </source>
</reference>
<evidence type="ECO:0000313" key="6">
    <source>
        <dbReference type="EMBL" id="OLN97583.1"/>
    </source>
</evidence>
<protein>
    <recommendedName>
        <fullName evidence="5">CENP-V/GFA domain-containing protein</fullName>
    </recommendedName>
</protein>
<dbReference type="EMBL" id="MPGH01000008">
    <property type="protein sequence ID" value="OLN97583.1"/>
    <property type="molecule type" value="Genomic_DNA"/>
</dbReference>
<dbReference type="GO" id="GO:0016846">
    <property type="term" value="F:carbon-sulfur lyase activity"/>
    <property type="evidence" value="ECO:0007669"/>
    <property type="project" value="InterPro"/>
</dbReference>
<organism evidence="6 7">
    <name type="scientific">Colletotrichum chlorophyti</name>
    <dbReference type="NCBI Taxonomy" id="708187"/>
    <lineage>
        <taxon>Eukaryota</taxon>
        <taxon>Fungi</taxon>
        <taxon>Dikarya</taxon>
        <taxon>Ascomycota</taxon>
        <taxon>Pezizomycotina</taxon>
        <taxon>Sordariomycetes</taxon>
        <taxon>Hypocreomycetidae</taxon>
        <taxon>Glomerellales</taxon>
        <taxon>Glomerellaceae</taxon>
        <taxon>Colletotrichum</taxon>
    </lineage>
</organism>
<keyword evidence="3" id="KW-0862">Zinc</keyword>
<dbReference type="STRING" id="708187.A0A1Q8S803"/>
<evidence type="ECO:0000256" key="2">
    <source>
        <dbReference type="ARBA" id="ARBA00022723"/>
    </source>
</evidence>
<comment type="similarity">
    <text evidence="1">Belongs to the Gfa family.</text>
</comment>
<accession>A0A1Q8S803</accession>
<feature type="domain" description="CENP-V/GFA" evidence="5">
    <location>
        <begin position="2"/>
        <end position="122"/>
    </location>
</feature>
<dbReference type="PANTHER" id="PTHR33337">
    <property type="entry name" value="GFA DOMAIN-CONTAINING PROTEIN"/>
    <property type="match status" value="1"/>
</dbReference>
<gene>
    <name evidence="6" type="ORF">CCHL11_01000</name>
</gene>
<dbReference type="Gene3D" id="3.90.1590.10">
    <property type="entry name" value="glutathione-dependent formaldehyde- activating enzyme (gfa)"/>
    <property type="match status" value="1"/>
</dbReference>
<evidence type="ECO:0000259" key="5">
    <source>
        <dbReference type="PROSITE" id="PS51891"/>
    </source>
</evidence>
<dbReference type="SUPFAM" id="SSF51316">
    <property type="entry name" value="Mss4-like"/>
    <property type="match status" value="1"/>
</dbReference>
<keyword evidence="4" id="KW-0456">Lyase</keyword>
<name>A0A1Q8S803_9PEZI</name>
<keyword evidence="2" id="KW-0479">Metal-binding</keyword>
<dbReference type="InterPro" id="IPR011057">
    <property type="entry name" value="Mss4-like_sf"/>
</dbReference>
<evidence type="ECO:0000256" key="4">
    <source>
        <dbReference type="ARBA" id="ARBA00023239"/>
    </source>
</evidence>
<dbReference type="PROSITE" id="PS51891">
    <property type="entry name" value="CENP_V_GFA"/>
    <property type="match status" value="1"/>
</dbReference>
<evidence type="ECO:0000256" key="1">
    <source>
        <dbReference type="ARBA" id="ARBA00005495"/>
    </source>
</evidence>